<dbReference type="eggNOG" id="ENOG502RP2T">
    <property type="taxonomic scope" value="Eukaryota"/>
</dbReference>
<dbReference type="PROSITE" id="PS01355">
    <property type="entry name" value="HEMATOPO_REC_S_F1"/>
    <property type="match status" value="1"/>
</dbReference>
<dbReference type="GO" id="GO:0009897">
    <property type="term" value="C:external side of plasma membrane"/>
    <property type="evidence" value="ECO:0007669"/>
    <property type="project" value="TreeGrafter"/>
</dbReference>
<dbReference type="InterPro" id="IPR003531">
    <property type="entry name" value="Hempt_rcpt_S_F1_CS"/>
</dbReference>
<sequence length="854" mass="91935">MALTRWLLPMALLALSQEPSMAGVPGTIPLQTLHCHNDYTSRITCRWADTQEAQRLLNLTLYRRLNESPPEPVSCDLSDDMPWSDCPVPRCVPRKCVIPCEQFVIADRDSFSFLPDRPLGTQLTVTLAQHDERPAGHRGWGSCPRSVSWGAGGCAPPGTPAIHTQTCRPSRPQSSSPLLASTPPPSAHLGPGHLIPSSTYEARVRARLGSGSRFSGRPSPWSPEVRWDSQPGDKAQPQNLQCFFDGGAALSCSWEVRSEVTRSVSFTLFYKPSPNEGEQECSPVLKGARGPYVHHRCRMAPPTLNVTKGRDGHILRWEVKMFYNHIEYTFEVQYKKDTASWEESKTEPLQNTRVLSLPPLESSTRYQARVRVKPYKGYSGIWSEWSEESSWDTEWVLPTWGLALVLVFTTLALLLALRLCGTYGYRLTHKWEEKIPNPSKSQLFQDVSAGRWPPGGMSALTSRSPAHKGPWGSRFPGLEGVFPEDRMHSEVSPLTVEDPKNAYDSPSEPDTTPAASDLPAELSPSPAPCLSAPSGSPESQGSGFHFNGPYLGPPHSHSLPDLLGQEEAPQMVGSQKPLPAGSLEYLCLPQGEQVQLVPLAQVMGQGQARGVERRSCGGAEGSPSVETGAGPVPPAPGLLVGGQGLKDRPTAVSPVSGGPADSIMASGYVTTTDLALALPTEAPSASRVPPPGLPSEQNHSLSPRLARGPLEGPAPVKPAIDGYVELPSTMGQSPKSPLGSPAPPVASGHVLSPREPRVDVAPVSPHPEGLLVLQQVGDYCFLPGVGSGPLSPQSKSSSPGPCPEIRDLDQGFPAKKPSCPAIPQVPAIQLFKALKQQDYLSLPPWEVSRPGEVC</sequence>
<accession>L5M9T6</accession>
<feature type="chain" id="PRO_5003971061" evidence="10">
    <location>
        <begin position="23"/>
        <end position="854"/>
    </location>
</feature>
<dbReference type="GO" id="GO:0016064">
    <property type="term" value="P:immunoglobulin mediated immune response"/>
    <property type="evidence" value="ECO:0007669"/>
    <property type="project" value="TreeGrafter"/>
</dbReference>
<feature type="region of interest" description="Disordered" evidence="9">
    <location>
        <begin position="454"/>
        <end position="474"/>
    </location>
</feature>
<dbReference type="PANTHER" id="PTHR23037:SF22">
    <property type="entry name" value="CYTOKINE RECEPTOR COMMON SUBUNIT BETA"/>
    <property type="match status" value="1"/>
</dbReference>
<feature type="region of interest" description="Disordered" evidence="9">
    <location>
        <begin position="681"/>
        <end position="712"/>
    </location>
</feature>
<keyword evidence="13" id="KW-1185">Reference proteome</keyword>
<keyword evidence="8" id="KW-0325">Glycoprotein</keyword>
<dbReference type="InterPro" id="IPR013783">
    <property type="entry name" value="Ig-like_fold"/>
</dbReference>
<dbReference type="PROSITE" id="PS50853">
    <property type="entry name" value="FN3"/>
    <property type="match status" value="1"/>
</dbReference>
<keyword evidence="3 10" id="KW-0732">Signal</keyword>
<dbReference type="InterPro" id="IPR003961">
    <property type="entry name" value="FN3_dom"/>
</dbReference>
<feature type="compositionally biased region" description="Low complexity" evidence="9">
    <location>
        <begin position="210"/>
        <end position="223"/>
    </location>
</feature>
<reference evidence="13" key="1">
    <citation type="journal article" date="2013" name="Science">
        <title>Comparative analysis of bat genomes provides insight into the evolution of flight and immunity.</title>
        <authorList>
            <person name="Zhang G."/>
            <person name="Cowled C."/>
            <person name="Shi Z."/>
            <person name="Huang Z."/>
            <person name="Bishop-Lilly K.A."/>
            <person name="Fang X."/>
            <person name="Wynne J.W."/>
            <person name="Xiong Z."/>
            <person name="Baker M.L."/>
            <person name="Zhao W."/>
            <person name="Tachedjian M."/>
            <person name="Zhu Y."/>
            <person name="Zhou P."/>
            <person name="Jiang X."/>
            <person name="Ng J."/>
            <person name="Yang L."/>
            <person name="Wu L."/>
            <person name="Xiao J."/>
            <person name="Feng Y."/>
            <person name="Chen Y."/>
            <person name="Sun X."/>
            <person name="Zhang Y."/>
            <person name="Marsh G.A."/>
            <person name="Crameri G."/>
            <person name="Broder C.C."/>
            <person name="Frey K.G."/>
            <person name="Wang L.F."/>
            <person name="Wang J."/>
        </authorList>
    </citation>
    <scope>NUCLEOTIDE SEQUENCE [LARGE SCALE GENOMIC DNA]</scope>
</reference>
<keyword evidence="7 12" id="KW-0675">Receptor</keyword>
<dbReference type="InterPro" id="IPR036116">
    <property type="entry name" value="FN3_sf"/>
</dbReference>
<evidence type="ECO:0000256" key="9">
    <source>
        <dbReference type="SAM" id="MobiDB-lite"/>
    </source>
</evidence>
<feature type="region of interest" description="Disordered" evidence="9">
    <location>
        <begin position="788"/>
        <end position="816"/>
    </location>
</feature>
<dbReference type="AlphaFoldDB" id="L5M9T6"/>
<dbReference type="EMBL" id="KB102787">
    <property type="protein sequence ID" value="ELK35025.1"/>
    <property type="molecule type" value="Genomic_DNA"/>
</dbReference>
<dbReference type="GO" id="GO:0004896">
    <property type="term" value="F:cytokine receptor activity"/>
    <property type="evidence" value="ECO:0007669"/>
    <property type="project" value="InterPro"/>
</dbReference>
<dbReference type="Proteomes" id="UP000010556">
    <property type="component" value="Unassembled WGS sequence"/>
</dbReference>
<keyword evidence="5" id="KW-0472">Membrane</keyword>
<name>L5M9T6_MYODS</name>
<dbReference type="CDD" id="cd00063">
    <property type="entry name" value="FN3"/>
    <property type="match status" value="1"/>
</dbReference>
<keyword evidence="2" id="KW-0812">Transmembrane</keyword>
<feature type="region of interest" description="Disordered" evidence="9">
    <location>
        <begin position="488"/>
        <end position="562"/>
    </location>
</feature>
<protein>
    <submittedName>
        <fullName evidence="12">Cytokine receptor common subunit beta</fullName>
    </submittedName>
</protein>
<evidence type="ECO:0000256" key="7">
    <source>
        <dbReference type="ARBA" id="ARBA00023170"/>
    </source>
</evidence>
<dbReference type="PANTHER" id="PTHR23037">
    <property type="entry name" value="CYTOKINE RECEPTOR"/>
    <property type="match status" value="1"/>
</dbReference>
<feature type="compositionally biased region" description="Low complexity" evidence="9">
    <location>
        <begin position="788"/>
        <end position="799"/>
    </location>
</feature>
<evidence type="ECO:0000259" key="11">
    <source>
        <dbReference type="PROSITE" id="PS50853"/>
    </source>
</evidence>
<evidence type="ECO:0000256" key="8">
    <source>
        <dbReference type="ARBA" id="ARBA00023180"/>
    </source>
</evidence>
<evidence type="ECO:0000256" key="1">
    <source>
        <dbReference type="ARBA" id="ARBA00004479"/>
    </source>
</evidence>
<evidence type="ECO:0000256" key="5">
    <source>
        <dbReference type="ARBA" id="ARBA00023136"/>
    </source>
</evidence>
<dbReference type="SUPFAM" id="SSF49265">
    <property type="entry name" value="Fibronectin type III"/>
    <property type="match status" value="4"/>
</dbReference>
<dbReference type="Pfam" id="PF21460">
    <property type="entry name" value="IL3Rb_N"/>
    <property type="match status" value="1"/>
</dbReference>
<gene>
    <name evidence="12" type="ORF">MDA_GLEAN10009822</name>
</gene>
<evidence type="ECO:0000313" key="12">
    <source>
        <dbReference type="EMBL" id="ELK35025.1"/>
    </source>
</evidence>
<keyword evidence="6" id="KW-1015">Disulfide bond</keyword>
<feature type="region of interest" description="Disordered" evidence="9">
    <location>
        <begin position="160"/>
        <end position="195"/>
    </location>
</feature>
<feature type="signal peptide" evidence="10">
    <location>
        <begin position="1"/>
        <end position="22"/>
    </location>
</feature>
<evidence type="ECO:0000256" key="10">
    <source>
        <dbReference type="SAM" id="SignalP"/>
    </source>
</evidence>
<feature type="region of interest" description="Disordered" evidence="9">
    <location>
        <begin position="613"/>
        <end position="658"/>
    </location>
</feature>
<organism evidence="12 13">
    <name type="scientific">Myotis davidii</name>
    <name type="common">David's myotis</name>
    <dbReference type="NCBI Taxonomy" id="225400"/>
    <lineage>
        <taxon>Eukaryota</taxon>
        <taxon>Metazoa</taxon>
        <taxon>Chordata</taxon>
        <taxon>Craniata</taxon>
        <taxon>Vertebrata</taxon>
        <taxon>Euteleostomi</taxon>
        <taxon>Mammalia</taxon>
        <taxon>Eutheria</taxon>
        <taxon>Laurasiatheria</taxon>
        <taxon>Chiroptera</taxon>
        <taxon>Yangochiroptera</taxon>
        <taxon>Vespertilionidae</taxon>
        <taxon>Myotis</taxon>
    </lineage>
</organism>
<feature type="compositionally biased region" description="Low complexity" evidence="9">
    <location>
        <begin position="513"/>
        <end position="537"/>
    </location>
</feature>
<feature type="compositionally biased region" description="Low complexity" evidence="9">
    <location>
        <begin position="168"/>
        <end position="181"/>
    </location>
</feature>
<proteinExistence type="predicted"/>
<evidence type="ECO:0000256" key="4">
    <source>
        <dbReference type="ARBA" id="ARBA00022989"/>
    </source>
</evidence>
<feature type="region of interest" description="Disordered" evidence="9">
    <location>
        <begin position="727"/>
        <end position="752"/>
    </location>
</feature>
<dbReference type="InterPro" id="IPR048668">
    <property type="entry name" value="IL3RB_N"/>
</dbReference>
<evidence type="ECO:0000313" key="13">
    <source>
        <dbReference type="Proteomes" id="UP000010556"/>
    </source>
</evidence>
<evidence type="ECO:0000256" key="6">
    <source>
        <dbReference type="ARBA" id="ARBA00023157"/>
    </source>
</evidence>
<dbReference type="Gene3D" id="2.60.40.10">
    <property type="entry name" value="Immunoglobulins"/>
    <property type="match status" value="4"/>
</dbReference>
<comment type="subcellular location">
    <subcellularLocation>
        <location evidence="1">Membrane</location>
        <topology evidence="1">Single-pass type I membrane protein</topology>
    </subcellularLocation>
</comment>
<feature type="region of interest" description="Disordered" evidence="9">
    <location>
        <begin position="210"/>
        <end position="232"/>
    </location>
</feature>
<feature type="domain" description="Fibronectin type-III" evidence="11">
    <location>
        <begin position="298"/>
        <end position="393"/>
    </location>
</feature>
<keyword evidence="4" id="KW-1133">Transmembrane helix</keyword>
<evidence type="ECO:0000256" key="3">
    <source>
        <dbReference type="ARBA" id="ARBA00022729"/>
    </source>
</evidence>
<evidence type="ECO:0000256" key="2">
    <source>
        <dbReference type="ARBA" id="ARBA00022692"/>
    </source>
</evidence>